<proteinExistence type="predicted"/>
<feature type="transmembrane region" description="Helical" evidence="1">
    <location>
        <begin position="49"/>
        <end position="68"/>
    </location>
</feature>
<feature type="transmembrane region" description="Helical" evidence="1">
    <location>
        <begin position="20"/>
        <end position="37"/>
    </location>
</feature>
<dbReference type="EMBL" id="MU865412">
    <property type="protein sequence ID" value="KAK4223839.1"/>
    <property type="molecule type" value="Genomic_DNA"/>
</dbReference>
<keyword evidence="1" id="KW-0812">Transmembrane</keyword>
<keyword evidence="3" id="KW-1185">Reference proteome</keyword>
<accession>A0AAN7BI46</accession>
<sequence length="71" mass="8494">MEECRSLFKFYWQMLHFDLVFFFPSHIPSILSVWFISSKATCRLHIVRVAAGNAKTCLYFIGIWYYYISSL</sequence>
<keyword evidence="1" id="KW-1133">Transmembrane helix</keyword>
<gene>
    <name evidence="2" type="ORF">QBC38DRAFT_37657</name>
</gene>
<keyword evidence="1" id="KW-0472">Membrane</keyword>
<evidence type="ECO:0000313" key="2">
    <source>
        <dbReference type="EMBL" id="KAK4223839.1"/>
    </source>
</evidence>
<organism evidence="2 3">
    <name type="scientific">Podospora fimiseda</name>
    <dbReference type="NCBI Taxonomy" id="252190"/>
    <lineage>
        <taxon>Eukaryota</taxon>
        <taxon>Fungi</taxon>
        <taxon>Dikarya</taxon>
        <taxon>Ascomycota</taxon>
        <taxon>Pezizomycotina</taxon>
        <taxon>Sordariomycetes</taxon>
        <taxon>Sordariomycetidae</taxon>
        <taxon>Sordariales</taxon>
        <taxon>Podosporaceae</taxon>
        <taxon>Podospora</taxon>
    </lineage>
</organism>
<dbReference type="Proteomes" id="UP001301958">
    <property type="component" value="Unassembled WGS sequence"/>
</dbReference>
<comment type="caution">
    <text evidence="2">The sequence shown here is derived from an EMBL/GenBank/DDBJ whole genome shotgun (WGS) entry which is preliminary data.</text>
</comment>
<evidence type="ECO:0000313" key="3">
    <source>
        <dbReference type="Proteomes" id="UP001301958"/>
    </source>
</evidence>
<reference evidence="2" key="1">
    <citation type="journal article" date="2023" name="Mol. Phylogenet. Evol.">
        <title>Genome-scale phylogeny and comparative genomics of the fungal order Sordariales.</title>
        <authorList>
            <person name="Hensen N."/>
            <person name="Bonometti L."/>
            <person name="Westerberg I."/>
            <person name="Brannstrom I.O."/>
            <person name="Guillou S."/>
            <person name="Cros-Aarteil S."/>
            <person name="Calhoun S."/>
            <person name="Haridas S."/>
            <person name="Kuo A."/>
            <person name="Mondo S."/>
            <person name="Pangilinan J."/>
            <person name="Riley R."/>
            <person name="LaButti K."/>
            <person name="Andreopoulos B."/>
            <person name="Lipzen A."/>
            <person name="Chen C."/>
            <person name="Yan M."/>
            <person name="Daum C."/>
            <person name="Ng V."/>
            <person name="Clum A."/>
            <person name="Steindorff A."/>
            <person name="Ohm R.A."/>
            <person name="Martin F."/>
            <person name="Silar P."/>
            <person name="Natvig D.O."/>
            <person name="Lalanne C."/>
            <person name="Gautier V."/>
            <person name="Ament-Velasquez S.L."/>
            <person name="Kruys A."/>
            <person name="Hutchinson M.I."/>
            <person name="Powell A.J."/>
            <person name="Barry K."/>
            <person name="Miller A.N."/>
            <person name="Grigoriev I.V."/>
            <person name="Debuchy R."/>
            <person name="Gladieux P."/>
            <person name="Hiltunen Thoren M."/>
            <person name="Johannesson H."/>
        </authorList>
    </citation>
    <scope>NUCLEOTIDE SEQUENCE</scope>
    <source>
        <strain evidence="2">CBS 990.96</strain>
    </source>
</reference>
<name>A0AAN7BI46_9PEZI</name>
<dbReference type="AlphaFoldDB" id="A0AAN7BI46"/>
<reference evidence="2" key="2">
    <citation type="submission" date="2023-05" db="EMBL/GenBank/DDBJ databases">
        <authorList>
            <consortium name="Lawrence Berkeley National Laboratory"/>
            <person name="Steindorff A."/>
            <person name="Hensen N."/>
            <person name="Bonometti L."/>
            <person name="Westerberg I."/>
            <person name="Brannstrom I.O."/>
            <person name="Guillou S."/>
            <person name="Cros-Aarteil S."/>
            <person name="Calhoun S."/>
            <person name="Haridas S."/>
            <person name="Kuo A."/>
            <person name="Mondo S."/>
            <person name="Pangilinan J."/>
            <person name="Riley R."/>
            <person name="Labutti K."/>
            <person name="Andreopoulos B."/>
            <person name="Lipzen A."/>
            <person name="Chen C."/>
            <person name="Yanf M."/>
            <person name="Daum C."/>
            <person name="Ng V."/>
            <person name="Clum A."/>
            <person name="Ohm R."/>
            <person name="Martin F."/>
            <person name="Silar P."/>
            <person name="Natvig D."/>
            <person name="Lalanne C."/>
            <person name="Gautier V."/>
            <person name="Ament-Velasquez S.L."/>
            <person name="Kruys A."/>
            <person name="Hutchinson M.I."/>
            <person name="Powell A.J."/>
            <person name="Barry K."/>
            <person name="Miller A.N."/>
            <person name="Grigoriev I.V."/>
            <person name="Debuchy R."/>
            <person name="Gladieux P."/>
            <person name="Thoren M.H."/>
            <person name="Johannesson H."/>
        </authorList>
    </citation>
    <scope>NUCLEOTIDE SEQUENCE</scope>
    <source>
        <strain evidence="2">CBS 990.96</strain>
    </source>
</reference>
<evidence type="ECO:0000256" key="1">
    <source>
        <dbReference type="SAM" id="Phobius"/>
    </source>
</evidence>
<protein>
    <submittedName>
        <fullName evidence="2">Uncharacterized protein</fullName>
    </submittedName>
</protein>